<evidence type="ECO:0000313" key="3">
    <source>
        <dbReference type="Proteomes" id="UP000515563"/>
    </source>
</evidence>
<evidence type="ECO:0000256" key="1">
    <source>
        <dbReference type="SAM" id="SignalP"/>
    </source>
</evidence>
<dbReference type="AlphaFoldDB" id="A0A7G6X1A6"/>
<accession>A0A7G6X1A6</accession>
<organism evidence="2 3">
    <name type="scientific">Kribbella qitaiheensis</name>
    <dbReference type="NCBI Taxonomy" id="1544730"/>
    <lineage>
        <taxon>Bacteria</taxon>
        <taxon>Bacillati</taxon>
        <taxon>Actinomycetota</taxon>
        <taxon>Actinomycetes</taxon>
        <taxon>Propionibacteriales</taxon>
        <taxon>Kribbellaceae</taxon>
        <taxon>Kribbella</taxon>
    </lineage>
</organism>
<protein>
    <submittedName>
        <fullName evidence="2">Uncharacterized protein</fullName>
    </submittedName>
</protein>
<dbReference type="Proteomes" id="UP000515563">
    <property type="component" value="Chromosome"/>
</dbReference>
<feature type="signal peptide" evidence="1">
    <location>
        <begin position="1"/>
        <end position="28"/>
    </location>
</feature>
<dbReference type="RefSeq" id="WP_185441965.1">
    <property type="nucleotide sequence ID" value="NZ_CP043661.1"/>
</dbReference>
<gene>
    <name evidence="2" type="ORF">F1D05_21520</name>
</gene>
<reference evidence="3" key="1">
    <citation type="submission" date="2019-09" db="EMBL/GenBank/DDBJ databases">
        <title>Antimicrobial potential of Antarctic Bacteria.</title>
        <authorList>
            <person name="Benaud N."/>
            <person name="Edwards R.J."/>
            <person name="Ferrari B.C."/>
        </authorList>
    </citation>
    <scope>NUCLEOTIDE SEQUENCE [LARGE SCALE GENOMIC DNA]</scope>
    <source>
        <strain evidence="3">SPB151</strain>
    </source>
</reference>
<keyword evidence="3" id="KW-1185">Reference proteome</keyword>
<reference evidence="2 3" key="2">
    <citation type="journal article" date="2020" name="Microbiol. Resour. Announc.">
        <title>Antarctic desert soil bacteria exhibit high novel natural product potential, evaluated through long-read genome sequencing and comparative genomics.</title>
        <authorList>
            <person name="Benaud N."/>
            <person name="Edwards R.J."/>
            <person name="Amos T.G."/>
            <person name="D'Agostino P.M."/>
            <person name="Gutierrez-Chavez C."/>
            <person name="Montgomery K."/>
            <person name="Nicetic I."/>
            <person name="Ferrari B.C."/>
        </authorList>
    </citation>
    <scope>NUCLEOTIDE SEQUENCE [LARGE SCALE GENOMIC DNA]</scope>
    <source>
        <strain evidence="2 3">SPB151</strain>
    </source>
</reference>
<evidence type="ECO:0000313" key="2">
    <source>
        <dbReference type="EMBL" id="QNE20021.1"/>
    </source>
</evidence>
<sequence>MNVRKLVCTALTGSVLLVSGLAATTVQAAAAPAPTTPAAAPATVSDNWEFVGYYYWESDCHTAGQGMVTRHEVSKYRCDDGSWVPGDDYELEVVWNR</sequence>
<keyword evidence="1" id="KW-0732">Signal</keyword>
<name>A0A7G6X1A6_9ACTN</name>
<dbReference type="EMBL" id="CP043661">
    <property type="protein sequence ID" value="QNE20021.1"/>
    <property type="molecule type" value="Genomic_DNA"/>
</dbReference>
<proteinExistence type="predicted"/>
<dbReference type="KEGG" id="kqi:F1D05_21520"/>
<feature type="chain" id="PRO_5029000577" evidence="1">
    <location>
        <begin position="29"/>
        <end position="97"/>
    </location>
</feature>